<dbReference type="EMBL" id="NEVU01000002">
    <property type="protein sequence ID" value="OZI74831.1"/>
    <property type="molecule type" value="Genomic_DNA"/>
</dbReference>
<dbReference type="Gene3D" id="3.40.190.150">
    <property type="entry name" value="Bordetella uptake gene, domain 1"/>
    <property type="match status" value="1"/>
</dbReference>
<keyword evidence="3" id="KW-1185">Reference proteome</keyword>
<accession>A0A261VM54</accession>
<dbReference type="PIRSF" id="PIRSF017082">
    <property type="entry name" value="YflP"/>
    <property type="match status" value="1"/>
</dbReference>
<name>A0A261VM54_9BORD</name>
<comment type="caution">
    <text evidence="2">The sequence shown here is derived from an EMBL/GenBank/DDBJ whole genome shotgun (WGS) entry which is preliminary data.</text>
</comment>
<dbReference type="InterPro" id="IPR005064">
    <property type="entry name" value="BUG"/>
</dbReference>
<evidence type="ECO:0000256" key="1">
    <source>
        <dbReference type="ARBA" id="ARBA00006987"/>
    </source>
</evidence>
<dbReference type="InterPro" id="IPR042100">
    <property type="entry name" value="Bug_dom1"/>
</dbReference>
<evidence type="ECO:0000313" key="2">
    <source>
        <dbReference type="EMBL" id="OZI74831.1"/>
    </source>
</evidence>
<protein>
    <recommendedName>
        <fullName evidence="4">Twin-arginine translocation pathway signal</fullName>
    </recommendedName>
</protein>
<dbReference type="OrthoDB" id="8678477at2"/>
<dbReference type="SUPFAM" id="SSF53850">
    <property type="entry name" value="Periplasmic binding protein-like II"/>
    <property type="match status" value="1"/>
</dbReference>
<comment type="similarity">
    <text evidence="1">Belongs to the UPF0065 (bug) family.</text>
</comment>
<dbReference type="PANTHER" id="PTHR42928">
    <property type="entry name" value="TRICARBOXYLATE-BINDING PROTEIN"/>
    <property type="match status" value="1"/>
</dbReference>
<reference evidence="3" key="1">
    <citation type="submission" date="2017-05" db="EMBL/GenBank/DDBJ databases">
        <title>Complete and WGS of Bordetella genogroups.</title>
        <authorList>
            <person name="Spilker T."/>
            <person name="Lipuma J."/>
        </authorList>
    </citation>
    <scope>NUCLEOTIDE SEQUENCE [LARGE SCALE GENOMIC DNA]</scope>
    <source>
        <strain evidence="3">AU6712</strain>
    </source>
</reference>
<evidence type="ECO:0000313" key="3">
    <source>
        <dbReference type="Proteomes" id="UP000216429"/>
    </source>
</evidence>
<proteinExistence type="inferred from homology"/>
<dbReference type="AlphaFoldDB" id="A0A261VM54"/>
<dbReference type="CDD" id="cd07012">
    <property type="entry name" value="PBP2_Bug_TTT"/>
    <property type="match status" value="1"/>
</dbReference>
<organism evidence="2 3">
    <name type="scientific">Bordetella genomosp. 12</name>
    <dbReference type="NCBI Taxonomy" id="463035"/>
    <lineage>
        <taxon>Bacteria</taxon>
        <taxon>Pseudomonadati</taxon>
        <taxon>Pseudomonadota</taxon>
        <taxon>Betaproteobacteria</taxon>
        <taxon>Burkholderiales</taxon>
        <taxon>Alcaligenaceae</taxon>
        <taxon>Bordetella</taxon>
    </lineage>
</organism>
<evidence type="ECO:0008006" key="4">
    <source>
        <dbReference type="Google" id="ProtNLM"/>
    </source>
</evidence>
<dbReference type="Pfam" id="PF03401">
    <property type="entry name" value="TctC"/>
    <property type="match status" value="1"/>
</dbReference>
<sequence>MKSTSGARVESCPPFCARPCRTRAKHSRPEDVCRAYLQRGDNMTFTRFQFPLRALALAAGLTAASLSQAAPWPDRAVRLVVPFSAGGQLDNMTRIFATGLAEHLKQPVIIDNRPGAGGIIGSDMVAKAAPDGYTFLVAGNGAITNKMLRKTMPYEDNDLAPVGLLFESASVIVVSANSKIHTLKDWQQQAAQTRHPILFATAGTGSTGHFVAEMLGQALKVPVTVVPYKSGSESATALMGGQVDAASEAAVSVRKYVESGRVRALAATADHRSPLLPDTPTTAEQGFKQINITHWGGMYAPKATPQAIITAMNRAIADVMANPGVKQKLEDAGYEAIPNTVAQFTAFIAAEDKRLGDIVKSANMKAE</sequence>
<dbReference type="PANTHER" id="PTHR42928:SF5">
    <property type="entry name" value="BLR1237 PROTEIN"/>
    <property type="match status" value="1"/>
</dbReference>
<gene>
    <name evidence="2" type="ORF">CAL22_10325</name>
</gene>
<dbReference type="Gene3D" id="3.40.190.10">
    <property type="entry name" value="Periplasmic binding protein-like II"/>
    <property type="match status" value="1"/>
</dbReference>
<dbReference type="Proteomes" id="UP000216429">
    <property type="component" value="Unassembled WGS sequence"/>
</dbReference>